<dbReference type="InterPro" id="IPR013783">
    <property type="entry name" value="Ig-like_fold"/>
</dbReference>
<gene>
    <name evidence="2" type="ORF">DpV84gp008</name>
</gene>
<name>Q08FH2_DPV84</name>
<evidence type="ECO:0000313" key="2">
    <source>
        <dbReference type="EMBL" id="ABI98995.1"/>
    </source>
</evidence>
<evidence type="ECO:0000313" key="3">
    <source>
        <dbReference type="Proteomes" id="UP000162522"/>
    </source>
</evidence>
<dbReference type="Gene3D" id="2.60.40.10">
    <property type="entry name" value="Immunoglobulins"/>
    <property type="match status" value="1"/>
</dbReference>
<proteinExistence type="predicted"/>
<accession>Q08FH2</accession>
<organismHost>
    <name type="scientific">Odocoileus hemionus</name>
    <name type="common">Mule deer</name>
    <name type="synonym">Cervus hemionus</name>
    <dbReference type="NCBI Taxonomy" id="9872"/>
</organismHost>
<dbReference type="InterPro" id="IPR049130">
    <property type="entry name" value="2L_N_poxvirus"/>
</dbReference>
<feature type="domain" description="Poxvirus 2L N-terminal" evidence="1">
    <location>
        <begin position="21"/>
        <end position="196"/>
    </location>
</feature>
<dbReference type="Pfam" id="PF21584">
    <property type="entry name" value="2L_N_poxvirus"/>
    <property type="match status" value="1"/>
</dbReference>
<dbReference type="EMBL" id="AY689437">
    <property type="protein sequence ID" value="ABI98995.1"/>
    <property type="molecule type" value="Genomic_DNA"/>
</dbReference>
<dbReference type="Gene3D" id="3.30.500.10">
    <property type="entry name" value="MHC class I-like antigen recognition-like"/>
    <property type="match status" value="1"/>
</dbReference>
<sequence>MKKLIFILLSIIAYSEAARFLVYNYTFTKHDKTTGKKEFDVTDTFDDILIKKFKLNHETGGPEQKNMVPTWFNETKIKYYPTDNYHYNFWLNQLENTLDEINKVKGTNYNRFSLIVGCTDLIQLYTHFGYVELEYDILARFDTTNKRFSKVRSHGFPKVGMLTVNSPFWGDIMKYFGSIVALTCGITANDYWKLAKGHIPPPVAPNIKVTGEEKGENTTLFCKFDKHYPSSVAAKWYNLEDMAPDYTWSKYFSELVVNTDYNPGEPGFPTNTHMINATLFSSVPSIVVPTDMSNKIVCVAFHSTIQPVIHRCQEGCNGPYPIMQYKGDIKSSVDEED</sequence>
<protein>
    <submittedName>
        <fullName evidence="2">MHC-like TNF binding protein</fullName>
    </submittedName>
</protein>
<reference evidence="2 3" key="1">
    <citation type="journal article" date="2005" name="J. Virol.">
        <title>Genome of deerpox virus.</title>
        <authorList>
            <person name="Afonso C.L."/>
            <person name="Delhon G."/>
            <person name="Tulman E.R."/>
            <person name="Lu Z."/>
            <person name="Zsak A."/>
            <person name="Becerra V.M."/>
            <person name="Zsak L."/>
            <person name="Kutish G.F."/>
            <person name="Rock D.L."/>
        </authorList>
    </citation>
    <scope>NUCLEOTIDE SEQUENCE [LARGE SCALE GENOMIC DNA]</scope>
    <source>
        <strain evidence="2">W-1170-84</strain>
    </source>
</reference>
<organism evidence="2 3">
    <name type="scientific">Deerpox virus (strain W-1170-84)</name>
    <name type="common">DPV</name>
    <dbReference type="NCBI Taxonomy" id="305676"/>
    <lineage>
        <taxon>Viruses</taxon>
        <taxon>Varidnaviria</taxon>
        <taxon>Bamfordvirae</taxon>
        <taxon>Nucleocytoviricota</taxon>
        <taxon>Pokkesviricetes</taxon>
        <taxon>Chitovirales</taxon>
        <taxon>Poxviridae</taxon>
        <taxon>Chordopoxvirinae</taxon>
        <taxon>Cervidpoxvirus</taxon>
        <taxon>Cervidpoxvirus muledeerpox</taxon>
        <taxon>Mule deerpox virus</taxon>
    </lineage>
</organism>
<dbReference type="Proteomes" id="UP000162522">
    <property type="component" value="Segment"/>
</dbReference>
<dbReference type="InterPro" id="IPR037055">
    <property type="entry name" value="MHC_I-like_Ag-recog_sf"/>
</dbReference>
<evidence type="ECO:0000259" key="1">
    <source>
        <dbReference type="Pfam" id="PF21584"/>
    </source>
</evidence>